<keyword evidence="3" id="KW-1185">Reference proteome</keyword>
<organism evidence="2 3">
    <name type="scientific">Caerostris extrusa</name>
    <name type="common">Bark spider</name>
    <name type="synonym">Caerostris bankana</name>
    <dbReference type="NCBI Taxonomy" id="172846"/>
    <lineage>
        <taxon>Eukaryota</taxon>
        <taxon>Metazoa</taxon>
        <taxon>Ecdysozoa</taxon>
        <taxon>Arthropoda</taxon>
        <taxon>Chelicerata</taxon>
        <taxon>Arachnida</taxon>
        <taxon>Araneae</taxon>
        <taxon>Araneomorphae</taxon>
        <taxon>Entelegynae</taxon>
        <taxon>Araneoidea</taxon>
        <taxon>Araneidae</taxon>
        <taxon>Caerostris</taxon>
    </lineage>
</organism>
<comment type="caution">
    <text evidence="2">The sequence shown here is derived from an EMBL/GenBank/DDBJ whole genome shotgun (WGS) entry which is preliminary data.</text>
</comment>
<evidence type="ECO:0000256" key="1">
    <source>
        <dbReference type="SAM" id="Phobius"/>
    </source>
</evidence>
<keyword evidence="1" id="KW-1133">Transmembrane helix</keyword>
<keyword evidence="1" id="KW-0472">Membrane</keyword>
<sequence length="114" mass="13029">MKTWHTAQPCQRATDENYISIWRAIGKFRLETFGYILKRPSHNDDSTSTTTPHTPVQSCLGTICFNTFLTRVDGQRIGKYHSLKRFVRQASVFVLISVGYGLLEMRADETGELD</sequence>
<reference evidence="2 3" key="1">
    <citation type="submission" date="2021-06" db="EMBL/GenBank/DDBJ databases">
        <title>Caerostris extrusa draft genome.</title>
        <authorList>
            <person name="Kono N."/>
            <person name="Arakawa K."/>
        </authorList>
    </citation>
    <scope>NUCLEOTIDE SEQUENCE [LARGE SCALE GENOMIC DNA]</scope>
</reference>
<proteinExistence type="predicted"/>
<gene>
    <name evidence="2" type="ORF">CEXT_361031</name>
</gene>
<dbReference type="AlphaFoldDB" id="A0AAV4PN95"/>
<keyword evidence="1" id="KW-0812">Transmembrane</keyword>
<feature type="transmembrane region" description="Helical" evidence="1">
    <location>
        <begin position="86"/>
        <end position="103"/>
    </location>
</feature>
<name>A0AAV4PN95_CAEEX</name>
<dbReference type="Proteomes" id="UP001054945">
    <property type="component" value="Unassembled WGS sequence"/>
</dbReference>
<evidence type="ECO:0000313" key="3">
    <source>
        <dbReference type="Proteomes" id="UP001054945"/>
    </source>
</evidence>
<protein>
    <submittedName>
        <fullName evidence="2">Uncharacterized protein</fullName>
    </submittedName>
</protein>
<dbReference type="EMBL" id="BPLR01004680">
    <property type="protein sequence ID" value="GIX96687.1"/>
    <property type="molecule type" value="Genomic_DNA"/>
</dbReference>
<accession>A0AAV4PN95</accession>
<evidence type="ECO:0000313" key="2">
    <source>
        <dbReference type="EMBL" id="GIX96687.1"/>
    </source>
</evidence>